<dbReference type="AlphaFoldDB" id="A0A9N9JL88"/>
<feature type="non-terminal residue" evidence="1">
    <location>
        <position position="127"/>
    </location>
</feature>
<name>A0A9N9JL88_9GLOM</name>
<accession>A0A9N9JL88</accession>
<feature type="non-terminal residue" evidence="1">
    <location>
        <position position="1"/>
    </location>
</feature>
<reference evidence="1" key="1">
    <citation type="submission" date="2021-06" db="EMBL/GenBank/DDBJ databases">
        <authorList>
            <person name="Kallberg Y."/>
            <person name="Tangrot J."/>
            <person name="Rosling A."/>
        </authorList>
    </citation>
    <scope>NUCLEOTIDE SEQUENCE</scope>
    <source>
        <strain evidence="1">IN212</strain>
    </source>
</reference>
<sequence length="127" mass="14876">VCRNSTYPLISISPNNPWQEIRKYCNLEDNYEPLTINSNSITSINEIPITNSASEINNGSVDIVEQKHNQLCQILNEAQRILNESKVLHNRQKFLDNMEEKLIPLNKLVEDILHHEKRRTLPRTWKD</sequence>
<keyword evidence="2" id="KW-1185">Reference proteome</keyword>
<comment type="caution">
    <text evidence="1">The sequence shown here is derived from an EMBL/GenBank/DDBJ whole genome shotgun (WGS) entry which is preliminary data.</text>
</comment>
<dbReference type="EMBL" id="CAJVPZ010057926">
    <property type="protein sequence ID" value="CAG8787438.1"/>
    <property type="molecule type" value="Genomic_DNA"/>
</dbReference>
<dbReference type="Proteomes" id="UP000789396">
    <property type="component" value="Unassembled WGS sequence"/>
</dbReference>
<organism evidence="1 2">
    <name type="scientific">Racocetra fulgida</name>
    <dbReference type="NCBI Taxonomy" id="60492"/>
    <lineage>
        <taxon>Eukaryota</taxon>
        <taxon>Fungi</taxon>
        <taxon>Fungi incertae sedis</taxon>
        <taxon>Mucoromycota</taxon>
        <taxon>Glomeromycotina</taxon>
        <taxon>Glomeromycetes</taxon>
        <taxon>Diversisporales</taxon>
        <taxon>Gigasporaceae</taxon>
        <taxon>Racocetra</taxon>
    </lineage>
</organism>
<evidence type="ECO:0000313" key="2">
    <source>
        <dbReference type="Proteomes" id="UP000789396"/>
    </source>
</evidence>
<dbReference type="OrthoDB" id="2409248at2759"/>
<proteinExistence type="predicted"/>
<protein>
    <submittedName>
        <fullName evidence="1">1762_t:CDS:1</fullName>
    </submittedName>
</protein>
<evidence type="ECO:0000313" key="1">
    <source>
        <dbReference type="EMBL" id="CAG8787438.1"/>
    </source>
</evidence>
<gene>
    <name evidence="1" type="ORF">RFULGI_LOCUS16389</name>
</gene>